<proteinExistence type="predicted"/>
<feature type="coiled-coil region" evidence="5">
    <location>
        <begin position="117"/>
        <end position="163"/>
    </location>
</feature>
<dbReference type="OrthoDB" id="6041973at2759"/>
<dbReference type="InterPro" id="IPR039982">
    <property type="entry name" value="Ribosomal_mL65"/>
</dbReference>
<dbReference type="Proteomes" id="UP000504629">
    <property type="component" value="Unplaced"/>
</dbReference>
<gene>
    <name evidence="7" type="primary">LOC114240247</name>
</gene>
<evidence type="ECO:0000256" key="4">
    <source>
        <dbReference type="ARBA" id="ARBA00023274"/>
    </source>
</evidence>
<dbReference type="GeneID" id="114240247"/>
<dbReference type="CTD" id="10884"/>
<evidence type="ECO:0000256" key="2">
    <source>
        <dbReference type="ARBA" id="ARBA00022980"/>
    </source>
</evidence>
<dbReference type="KEGG" id="bman:114240247"/>
<comment type="subcellular location">
    <subcellularLocation>
        <location evidence="1">Mitochondrion</location>
    </subcellularLocation>
</comment>
<dbReference type="GO" id="GO:0003735">
    <property type="term" value="F:structural constituent of ribosome"/>
    <property type="evidence" value="ECO:0007669"/>
    <property type="project" value="InterPro"/>
</dbReference>
<dbReference type="PANTHER" id="PTHR13014">
    <property type="entry name" value="MITOCHONDRIAL 28S RIBOSOMAL PROTEIN S30/P52 PRO-APOTOTIC PROTEIN"/>
    <property type="match status" value="1"/>
</dbReference>
<dbReference type="PANTHER" id="PTHR13014:SF3">
    <property type="entry name" value="LARGE RIBOSOMAL SUBUNIT PROTEIN ML65"/>
    <property type="match status" value="1"/>
</dbReference>
<evidence type="ECO:0000256" key="3">
    <source>
        <dbReference type="ARBA" id="ARBA00023128"/>
    </source>
</evidence>
<keyword evidence="2 7" id="KW-0689">Ribosomal protein</keyword>
<evidence type="ECO:0000256" key="1">
    <source>
        <dbReference type="ARBA" id="ARBA00004173"/>
    </source>
</evidence>
<keyword evidence="6" id="KW-1185">Reference proteome</keyword>
<protein>
    <submittedName>
        <fullName evidence="7">39S ribosomal protein S30, mitochondrial</fullName>
    </submittedName>
</protein>
<evidence type="ECO:0000313" key="6">
    <source>
        <dbReference type="Proteomes" id="UP000504629"/>
    </source>
</evidence>
<accession>A0A6J2JBL4</accession>
<dbReference type="GO" id="GO:0005762">
    <property type="term" value="C:mitochondrial large ribosomal subunit"/>
    <property type="evidence" value="ECO:0007669"/>
    <property type="project" value="TreeGrafter"/>
</dbReference>
<evidence type="ECO:0000313" key="7">
    <source>
        <dbReference type="RefSeq" id="XP_028026512.1"/>
    </source>
</evidence>
<evidence type="ECO:0000256" key="5">
    <source>
        <dbReference type="SAM" id="Coils"/>
    </source>
</evidence>
<dbReference type="RefSeq" id="XP_028026512.1">
    <property type="nucleotide sequence ID" value="XM_028170711.1"/>
</dbReference>
<dbReference type="GO" id="GO:0006412">
    <property type="term" value="P:translation"/>
    <property type="evidence" value="ECO:0007669"/>
    <property type="project" value="InterPro"/>
</dbReference>
<name>A0A6J2JBL4_BOMMA</name>
<reference evidence="7" key="1">
    <citation type="submission" date="2025-08" db="UniProtKB">
        <authorList>
            <consortium name="RefSeq"/>
        </authorList>
    </citation>
    <scope>IDENTIFICATION</scope>
    <source>
        <tissue evidence="7">Silk gland</tissue>
    </source>
</reference>
<organism evidence="6 7">
    <name type="scientific">Bombyx mandarina</name>
    <name type="common">Wild silk moth</name>
    <name type="synonym">Wild silkworm</name>
    <dbReference type="NCBI Taxonomy" id="7092"/>
    <lineage>
        <taxon>Eukaryota</taxon>
        <taxon>Metazoa</taxon>
        <taxon>Ecdysozoa</taxon>
        <taxon>Arthropoda</taxon>
        <taxon>Hexapoda</taxon>
        <taxon>Insecta</taxon>
        <taxon>Pterygota</taxon>
        <taxon>Neoptera</taxon>
        <taxon>Endopterygota</taxon>
        <taxon>Lepidoptera</taxon>
        <taxon>Glossata</taxon>
        <taxon>Ditrysia</taxon>
        <taxon>Bombycoidea</taxon>
        <taxon>Bombycidae</taxon>
        <taxon>Bombycinae</taxon>
        <taxon>Bombyx</taxon>
    </lineage>
</organism>
<keyword evidence="3" id="KW-0496">Mitochondrion</keyword>
<dbReference type="AlphaFoldDB" id="A0A6J2JBL4"/>
<keyword evidence="5" id="KW-0175">Coiled coil</keyword>
<dbReference type="InterPro" id="IPR010793">
    <property type="entry name" value="Ribosomal_mL37/mL65"/>
</dbReference>
<sequence length="548" mass="64430">MHIIKLHRSLLKIKNAIPRYSTITALEESEYTETPEYPPILDMTREGKLLRRRQSFQSKIQELNTIEEKQIALNMPRYYGWQCIMLNNDKVPYNAMPLVQYYTRSHFIPVAKLPEAYNEIEQQASNILQEIKSQIEDAIAIELTDVERNFKFLQDKSIKMQQEDTITKCVVRQINRIIMNNLSDNLPHILSTQIDYDARHEAFWHIGGVDPPTTTVKWRKENKWPKSTHYESTDRPVQYIGSPILTLRNRHPLKPLIPYSEAENPAFKVDKFTTIPGSVGYFREFRHGTNIPGFWPGDIDEFGLLSYHGRGHILDRKTSFGEQDNIEALHCQAMKASFGWLLAQANYQGFTTFNDLTYPLVTQTVITNGKLWSLYAYQLNTIVMHNDTVDSNPKHNICFGTKPLQLYETIENGKVLGLNEDVLKMLLQFYMNAPAERDHAMKPYLGKDEKVVADIEDDNRRCWLEERYKYLVSNRPKHSLIPEVYLWEKIYKIQHNTRFFEAKRRPFERGINPFNRRLDDHISPYIPKVLREYPRSKKKFEATYYPQV</sequence>
<dbReference type="Pfam" id="PF07147">
    <property type="entry name" value="PDCD9"/>
    <property type="match status" value="1"/>
</dbReference>
<keyword evidence="4" id="KW-0687">Ribonucleoprotein</keyword>